<dbReference type="PRINTS" id="PR00363">
    <property type="entry name" value="CYTOCHROMEB5"/>
</dbReference>
<dbReference type="SMART" id="SM01117">
    <property type="entry name" value="Cyt-b5"/>
    <property type="match status" value="1"/>
</dbReference>
<organism evidence="7 8">
    <name type="scientific">Candidatus Nomurabacteria bacterium GW2011_GWC2_42_20</name>
    <dbReference type="NCBI Taxonomy" id="1618756"/>
    <lineage>
        <taxon>Bacteria</taxon>
        <taxon>Candidatus Nomuraibacteriota</taxon>
    </lineage>
</organism>
<evidence type="ECO:0000256" key="1">
    <source>
        <dbReference type="ARBA" id="ARBA00022617"/>
    </source>
</evidence>
<evidence type="ECO:0000256" key="5">
    <source>
        <dbReference type="SAM" id="SignalP"/>
    </source>
</evidence>
<dbReference type="Gene3D" id="3.10.120.10">
    <property type="entry name" value="Cytochrome b5-like heme/steroid binding domain"/>
    <property type="match status" value="1"/>
</dbReference>
<dbReference type="PANTHER" id="PTHR19359">
    <property type="entry name" value="CYTOCHROME B5"/>
    <property type="match status" value="1"/>
</dbReference>
<dbReference type="InterPro" id="IPR018506">
    <property type="entry name" value="Cyt_B5_heme-BS"/>
</dbReference>
<evidence type="ECO:0000313" key="8">
    <source>
        <dbReference type="Proteomes" id="UP000034704"/>
    </source>
</evidence>
<comment type="similarity">
    <text evidence="4">Belongs to the cytochrome b5 family.</text>
</comment>
<keyword evidence="5" id="KW-0732">Signal</keyword>
<proteinExistence type="inferred from homology"/>
<comment type="caution">
    <text evidence="7">The sequence shown here is derived from an EMBL/GenBank/DDBJ whole genome shotgun (WGS) entry which is preliminary data.</text>
</comment>
<dbReference type="PANTHER" id="PTHR19359:SF95">
    <property type="entry name" value="CYTOCHROME B5 TYPE B"/>
    <property type="match status" value="1"/>
</dbReference>
<dbReference type="InterPro" id="IPR036400">
    <property type="entry name" value="Cyt_B5-like_heme/steroid_sf"/>
</dbReference>
<feature type="chain" id="PRO_5002535733" description="Cytochrome b5 heme-binding domain-containing protein" evidence="5">
    <location>
        <begin position="22"/>
        <end position="142"/>
    </location>
</feature>
<dbReference type="AlphaFoldDB" id="A0A0G0ZI57"/>
<protein>
    <recommendedName>
        <fullName evidence="6">Cytochrome b5 heme-binding domain-containing protein</fullName>
    </recommendedName>
</protein>
<name>A0A0G0ZI57_9BACT</name>
<dbReference type="SUPFAM" id="SSF55856">
    <property type="entry name" value="Cytochrome b5-like heme/steroid binding domain"/>
    <property type="match status" value="1"/>
</dbReference>
<evidence type="ECO:0000259" key="6">
    <source>
        <dbReference type="PROSITE" id="PS50255"/>
    </source>
</evidence>
<dbReference type="Proteomes" id="UP000034704">
    <property type="component" value="Unassembled WGS sequence"/>
</dbReference>
<feature type="signal peptide" evidence="5">
    <location>
        <begin position="1"/>
        <end position="21"/>
    </location>
</feature>
<sequence length="142" mass="15714">MKKITLIALFAVITTTIIAFTTNIFDSTDEKTVIYTTKSIATEPVVITEKPSQQIVTEPSKPVSEKKFTTTEVAKHSSESDCWVIINEKVYDLTSYIPMHPGGQSEIINRCGGDATIPFNRERKHSNAGVQAELAYYILGSL</sequence>
<dbReference type="GO" id="GO:0046872">
    <property type="term" value="F:metal ion binding"/>
    <property type="evidence" value="ECO:0007669"/>
    <property type="project" value="UniProtKB-KW"/>
</dbReference>
<dbReference type="PROSITE" id="PS50255">
    <property type="entry name" value="CYTOCHROME_B5_2"/>
    <property type="match status" value="1"/>
</dbReference>
<dbReference type="InterPro" id="IPR001199">
    <property type="entry name" value="Cyt_B5-like_heme/steroid-bd"/>
</dbReference>
<keyword evidence="2" id="KW-0479">Metal-binding</keyword>
<dbReference type="InterPro" id="IPR050668">
    <property type="entry name" value="Cytochrome_b5"/>
</dbReference>
<keyword evidence="3" id="KW-0408">Iron</keyword>
<reference evidence="7 8" key="1">
    <citation type="journal article" date="2015" name="Nature">
        <title>rRNA introns, odd ribosomes, and small enigmatic genomes across a large radiation of phyla.</title>
        <authorList>
            <person name="Brown C.T."/>
            <person name="Hug L.A."/>
            <person name="Thomas B.C."/>
            <person name="Sharon I."/>
            <person name="Castelle C.J."/>
            <person name="Singh A."/>
            <person name="Wilkins M.J."/>
            <person name="Williams K.H."/>
            <person name="Banfield J.F."/>
        </authorList>
    </citation>
    <scope>NUCLEOTIDE SEQUENCE [LARGE SCALE GENOMIC DNA]</scope>
</reference>
<dbReference type="PROSITE" id="PS00191">
    <property type="entry name" value="CYTOCHROME_B5_1"/>
    <property type="match status" value="1"/>
</dbReference>
<evidence type="ECO:0000256" key="3">
    <source>
        <dbReference type="ARBA" id="ARBA00023004"/>
    </source>
</evidence>
<evidence type="ECO:0000256" key="4">
    <source>
        <dbReference type="ARBA" id="ARBA00038168"/>
    </source>
</evidence>
<dbReference type="FunFam" id="3.10.120.10:FF:000007">
    <property type="entry name" value="Sulfite oxidase, mitochondrial"/>
    <property type="match status" value="1"/>
</dbReference>
<dbReference type="GO" id="GO:0016020">
    <property type="term" value="C:membrane"/>
    <property type="evidence" value="ECO:0007669"/>
    <property type="project" value="TreeGrafter"/>
</dbReference>
<dbReference type="GO" id="GO:0020037">
    <property type="term" value="F:heme binding"/>
    <property type="evidence" value="ECO:0007669"/>
    <property type="project" value="InterPro"/>
</dbReference>
<accession>A0A0G0ZI57</accession>
<dbReference type="EMBL" id="LCDG01000001">
    <property type="protein sequence ID" value="KKS48364.1"/>
    <property type="molecule type" value="Genomic_DNA"/>
</dbReference>
<evidence type="ECO:0000256" key="2">
    <source>
        <dbReference type="ARBA" id="ARBA00022723"/>
    </source>
</evidence>
<keyword evidence="1" id="KW-0349">Heme</keyword>
<feature type="domain" description="Cytochrome b5 heme-binding" evidence="6">
    <location>
        <begin position="65"/>
        <end position="142"/>
    </location>
</feature>
<gene>
    <name evidence="7" type="ORF">UV12_C0001G0059</name>
</gene>
<dbReference type="STRING" id="1618756.UV12_C0001G0059"/>
<evidence type="ECO:0000313" key="7">
    <source>
        <dbReference type="EMBL" id="KKS48364.1"/>
    </source>
</evidence>
<dbReference type="Pfam" id="PF00173">
    <property type="entry name" value="Cyt-b5"/>
    <property type="match status" value="1"/>
</dbReference>